<keyword evidence="2" id="KW-0732">Signal</keyword>
<keyword evidence="1" id="KW-1133">Transmembrane helix</keyword>
<keyword evidence="1" id="KW-0472">Membrane</keyword>
<evidence type="ECO:0000256" key="1">
    <source>
        <dbReference type="SAM" id="Phobius"/>
    </source>
</evidence>
<feature type="transmembrane region" description="Helical" evidence="1">
    <location>
        <begin position="137"/>
        <end position="161"/>
    </location>
</feature>
<evidence type="ECO:0000313" key="3">
    <source>
        <dbReference type="EMBL" id="CZR56469.1"/>
    </source>
</evidence>
<feature type="transmembrane region" description="Helical" evidence="1">
    <location>
        <begin position="520"/>
        <end position="538"/>
    </location>
</feature>
<proteinExistence type="predicted"/>
<dbReference type="OrthoDB" id="5392263at2759"/>
<dbReference type="AlphaFoldDB" id="A0A1L7WUM7"/>
<dbReference type="EMBL" id="FJOG01000008">
    <property type="protein sequence ID" value="CZR56469.1"/>
    <property type="molecule type" value="Genomic_DNA"/>
</dbReference>
<feature type="transmembrane region" description="Helical" evidence="1">
    <location>
        <begin position="261"/>
        <end position="284"/>
    </location>
</feature>
<feature type="transmembrane region" description="Helical" evidence="1">
    <location>
        <begin position="234"/>
        <end position="255"/>
    </location>
</feature>
<reference evidence="3 4" key="1">
    <citation type="submission" date="2016-03" db="EMBL/GenBank/DDBJ databases">
        <authorList>
            <person name="Ploux O."/>
        </authorList>
    </citation>
    <scope>NUCLEOTIDE SEQUENCE [LARGE SCALE GENOMIC DNA]</scope>
    <source>
        <strain evidence="3 4">UAMH 11012</strain>
    </source>
</reference>
<feature type="transmembrane region" description="Helical" evidence="1">
    <location>
        <begin position="399"/>
        <end position="419"/>
    </location>
</feature>
<gene>
    <name evidence="3" type="ORF">PAC_06357</name>
</gene>
<name>A0A1L7WUM7_9HELO</name>
<evidence type="ECO:0000313" key="4">
    <source>
        <dbReference type="Proteomes" id="UP000184330"/>
    </source>
</evidence>
<sequence length="555" mass="62150">MMTCCPSRSFLITGVLLSIIASCRSWDPNSTCPAQSEDDNAVSIFAPRNGIIVYYASYLWCLEHCQNSSQNQQALADFILILLGFCLPAVIFSTVVPRRWRLDLSEHFFKISHHRILTATKLCISLPAICVVAALDMVVWITCIVTFVGPMVFGGVLEMFLDYRVVTFLKSHPEIPAKEGLEAIVGLLCGNLAQDPDGILTTGIHNALIPTKISKESLKTAKSRLAAITNTHETFGRTIGIPTAFFLVGFLYNAAQPTPTGTISFGIFWMVLVVAAIVSGTLLAGNDPYPISLLVNSIHVTRPRTRLRLLTDMYDSEFHPAPMWNRGLSKYQWLRNTTLWTHPSGTEQCVFRERIGLDQWSWAFITVTTWLLVAIPSFLSFSFGYFIPWPWFGCLSLLYTTYFLTQTLLVFAAIVMACLNEPFHNVWRPWHSLSRIPRSIGYTCSLYILAAFTGIATLAAASATVIGLAFQDSDRFVDACFCSAPVSSWLQPSSRRTSYLHFEFISQEHSDFVHRLEKSLYGSAAVFTALLCFLGWWYQRSLRGSLREVVKSIEA</sequence>
<feature type="chain" id="PRO_5013176993" evidence="2">
    <location>
        <begin position="26"/>
        <end position="555"/>
    </location>
</feature>
<feature type="signal peptide" evidence="2">
    <location>
        <begin position="1"/>
        <end position="25"/>
    </location>
</feature>
<protein>
    <submittedName>
        <fullName evidence="3">Uncharacterized protein</fullName>
    </submittedName>
</protein>
<evidence type="ECO:0000256" key="2">
    <source>
        <dbReference type="SAM" id="SignalP"/>
    </source>
</evidence>
<dbReference type="Proteomes" id="UP000184330">
    <property type="component" value="Unassembled WGS sequence"/>
</dbReference>
<accession>A0A1L7WUM7</accession>
<keyword evidence="1" id="KW-0812">Transmembrane</keyword>
<organism evidence="3 4">
    <name type="scientific">Phialocephala subalpina</name>
    <dbReference type="NCBI Taxonomy" id="576137"/>
    <lineage>
        <taxon>Eukaryota</taxon>
        <taxon>Fungi</taxon>
        <taxon>Dikarya</taxon>
        <taxon>Ascomycota</taxon>
        <taxon>Pezizomycotina</taxon>
        <taxon>Leotiomycetes</taxon>
        <taxon>Helotiales</taxon>
        <taxon>Mollisiaceae</taxon>
        <taxon>Phialocephala</taxon>
        <taxon>Phialocephala fortinii species complex</taxon>
    </lineage>
</organism>
<feature type="transmembrane region" description="Helical" evidence="1">
    <location>
        <begin position="74"/>
        <end position="96"/>
    </location>
</feature>
<feature type="transmembrane region" description="Helical" evidence="1">
    <location>
        <begin position="440"/>
        <end position="470"/>
    </location>
</feature>
<keyword evidence="4" id="KW-1185">Reference proteome</keyword>
<feature type="transmembrane region" description="Helical" evidence="1">
    <location>
        <begin position="362"/>
        <end position="387"/>
    </location>
</feature>